<reference evidence="1 2" key="1">
    <citation type="journal article" date="2019" name="Sci. Rep.">
        <title>Nanopore sequencing improves the draft genome of the human pathogenic amoeba Naegleria fowleri.</title>
        <authorList>
            <person name="Liechti N."/>
            <person name="Schurch N."/>
            <person name="Bruggmann R."/>
            <person name="Wittwer M."/>
        </authorList>
    </citation>
    <scope>NUCLEOTIDE SEQUENCE [LARGE SCALE GENOMIC DNA]</scope>
    <source>
        <strain evidence="1 2">ATCC 30894</strain>
    </source>
</reference>
<accession>A0A6A5C8S5</accession>
<comment type="caution">
    <text evidence="1">The sequence shown here is derived from an EMBL/GenBank/DDBJ whole genome shotgun (WGS) entry which is preliminary data.</text>
</comment>
<sequence>MIIQQNNTLACNPPRVGNCNIFPPEDEWNRDISNDPVDFMSDCYLTKQPGNLKADFSEAYYDSTYGVMVRAGIPFVHVKGNSIPWTSVQFDPNGYPDESDFTSAPIPLSAPIEFPNDTTKYGYGDMCWLSIQIIVNSTKCTIPM</sequence>
<dbReference type="VEuPathDB" id="AmoebaDB:FDP41_010407"/>
<dbReference type="OrthoDB" id="10389527at2759"/>
<name>A0A6A5C8S5_NAEFO</name>
<protein>
    <submittedName>
        <fullName evidence="1">Uncharacterized protein</fullName>
    </submittedName>
</protein>
<dbReference type="Proteomes" id="UP000444721">
    <property type="component" value="Unassembled WGS sequence"/>
</dbReference>
<proteinExistence type="predicted"/>
<dbReference type="RefSeq" id="XP_044568055.1">
    <property type="nucleotide sequence ID" value="XM_044700702.1"/>
</dbReference>
<dbReference type="VEuPathDB" id="AmoebaDB:NF0067700"/>
<gene>
    <name evidence="1" type="ORF">FDP41_010407</name>
</gene>
<dbReference type="VEuPathDB" id="AmoebaDB:NfTy_011920"/>
<dbReference type="EMBL" id="VFQX01000006">
    <property type="protein sequence ID" value="KAF0983342.1"/>
    <property type="molecule type" value="Genomic_DNA"/>
</dbReference>
<dbReference type="AlphaFoldDB" id="A0A6A5C8S5"/>
<organism evidence="1 2">
    <name type="scientific">Naegleria fowleri</name>
    <name type="common">Brain eating amoeba</name>
    <dbReference type="NCBI Taxonomy" id="5763"/>
    <lineage>
        <taxon>Eukaryota</taxon>
        <taxon>Discoba</taxon>
        <taxon>Heterolobosea</taxon>
        <taxon>Tetramitia</taxon>
        <taxon>Eutetramitia</taxon>
        <taxon>Vahlkampfiidae</taxon>
        <taxon>Naegleria</taxon>
    </lineage>
</organism>
<evidence type="ECO:0000313" key="1">
    <source>
        <dbReference type="EMBL" id="KAF0983342.1"/>
    </source>
</evidence>
<dbReference type="OMA" id="FPPNDEW"/>
<keyword evidence="2" id="KW-1185">Reference proteome</keyword>
<evidence type="ECO:0000313" key="2">
    <source>
        <dbReference type="Proteomes" id="UP000444721"/>
    </source>
</evidence>
<dbReference type="GeneID" id="68117622"/>